<dbReference type="PANTHER" id="PTHR13028:SF0">
    <property type="entry name" value="RRNA-PROCESSING PROTEIN EBP2-RELATED"/>
    <property type="match status" value="1"/>
</dbReference>
<dbReference type="GO" id="GO:0030687">
    <property type="term" value="C:preribosome, large subunit precursor"/>
    <property type="evidence" value="ECO:0007669"/>
    <property type="project" value="TreeGrafter"/>
</dbReference>
<dbReference type="GO" id="GO:0042273">
    <property type="term" value="P:ribosomal large subunit biogenesis"/>
    <property type="evidence" value="ECO:0007669"/>
    <property type="project" value="TreeGrafter"/>
</dbReference>
<organism evidence="7 8">
    <name type="scientific">Coemansia spiralis</name>
    <dbReference type="NCBI Taxonomy" id="417178"/>
    <lineage>
        <taxon>Eukaryota</taxon>
        <taxon>Fungi</taxon>
        <taxon>Fungi incertae sedis</taxon>
        <taxon>Zoopagomycota</taxon>
        <taxon>Kickxellomycotina</taxon>
        <taxon>Kickxellomycetes</taxon>
        <taxon>Kickxellales</taxon>
        <taxon>Kickxellaceae</taxon>
        <taxon>Coemansia</taxon>
    </lineage>
</organism>
<feature type="compositionally biased region" description="Basic and acidic residues" evidence="6">
    <location>
        <begin position="145"/>
        <end position="176"/>
    </location>
</feature>
<comment type="subcellular location">
    <subcellularLocation>
        <location evidence="1">Nucleus</location>
        <location evidence="1">Nucleolus</location>
    </subcellularLocation>
</comment>
<dbReference type="Proteomes" id="UP001151518">
    <property type="component" value="Unassembled WGS sequence"/>
</dbReference>
<accession>A0A9W8KYT4</accession>
<feature type="compositionally biased region" description="Basic and acidic residues" evidence="6">
    <location>
        <begin position="245"/>
        <end position="256"/>
    </location>
</feature>
<dbReference type="AlphaFoldDB" id="A0A9W8KYT4"/>
<dbReference type="OrthoDB" id="443772at2759"/>
<dbReference type="InterPro" id="IPR008610">
    <property type="entry name" value="Ebp2"/>
</dbReference>
<evidence type="ECO:0000313" key="8">
    <source>
        <dbReference type="Proteomes" id="UP001151518"/>
    </source>
</evidence>
<evidence type="ECO:0000256" key="6">
    <source>
        <dbReference type="SAM" id="MobiDB-lite"/>
    </source>
</evidence>
<feature type="region of interest" description="Disordered" evidence="6">
    <location>
        <begin position="145"/>
        <end position="289"/>
    </location>
</feature>
<evidence type="ECO:0000313" key="7">
    <source>
        <dbReference type="EMBL" id="KAJ2678699.1"/>
    </source>
</evidence>
<dbReference type="PANTHER" id="PTHR13028">
    <property type="entry name" value="RRNA PROCESSING PROTEIN EBNA1-BINDING PROTEIN-RELATED"/>
    <property type="match status" value="1"/>
</dbReference>
<gene>
    <name evidence="7" type="primary">ebp2</name>
    <name evidence="7" type="ORF">GGI25_002083</name>
</gene>
<dbReference type="Pfam" id="PF05890">
    <property type="entry name" value="Ebp2"/>
    <property type="match status" value="1"/>
</dbReference>
<keyword evidence="3" id="KW-0690">Ribosome biogenesis</keyword>
<name>A0A9W8KYT4_9FUNG</name>
<feature type="compositionally biased region" description="Basic residues" evidence="6">
    <location>
        <begin position="273"/>
        <end position="289"/>
    </location>
</feature>
<dbReference type="GO" id="GO:0034399">
    <property type="term" value="C:nuclear periphery"/>
    <property type="evidence" value="ECO:0007669"/>
    <property type="project" value="TreeGrafter"/>
</dbReference>
<feature type="compositionally biased region" description="Acidic residues" evidence="6">
    <location>
        <begin position="192"/>
        <end position="205"/>
    </location>
</feature>
<keyword evidence="5" id="KW-0539">Nucleus</keyword>
<keyword evidence="4" id="KW-0175">Coiled coil</keyword>
<dbReference type="GO" id="GO:0006364">
    <property type="term" value="P:rRNA processing"/>
    <property type="evidence" value="ECO:0007669"/>
    <property type="project" value="TreeGrafter"/>
</dbReference>
<feature type="compositionally biased region" description="Basic residues" evidence="6">
    <location>
        <begin position="213"/>
        <end position="231"/>
    </location>
</feature>
<dbReference type="GO" id="GO:0005730">
    <property type="term" value="C:nucleolus"/>
    <property type="evidence" value="ECO:0007669"/>
    <property type="project" value="UniProtKB-SubCell"/>
</dbReference>
<proteinExistence type="inferred from homology"/>
<comment type="caution">
    <text evidence="7">The sequence shown here is derived from an EMBL/GenBank/DDBJ whole genome shotgun (WGS) entry which is preliminary data.</text>
</comment>
<dbReference type="EMBL" id="JANBTW010000018">
    <property type="protein sequence ID" value="KAJ2678699.1"/>
    <property type="molecule type" value="Genomic_DNA"/>
</dbReference>
<evidence type="ECO:0000256" key="3">
    <source>
        <dbReference type="ARBA" id="ARBA00022517"/>
    </source>
</evidence>
<protein>
    <submittedName>
        <fullName evidence="7">rRNA processing protein</fullName>
    </submittedName>
</protein>
<evidence type="ECO:0000256" key="2">
    <source>
        <dbReference type="ARBA" id="ARBA00007336"/>
    </source>
</evidence>
<comment type="similarity">
    <text evidence="2">Belongs to the EBP2 family.</text>
</comment>
<sequence length="289" mass="33093">MSDSEREFEEENMLVDDEEIALEIAALQSEDMLSQQKKEFINHKAALTTLVEEISQKNIEWIQRCDITSAEPLVVEKVEDDLDRELKFYQQALGAVIEGKKQILKAGVPFSRPEDYFAEMVKSDSHMAKIRQKLLDQQKSIQNAEEAKKQRELRKYGKKIQQEKIKEREDQKKAALDKIATIKKRLRSGDIGEGDDFDIDVDSEEDSRAKSGPSKKGKNGKPLPNKKRQMKNAKFGFGGKKRDLKKNTTESTDDMRGFSVKRNKSTGFSRPSKNSKAKRPGKAKRQRIN</sequence>
<evidence type="ECO:0000256" key="5">
    <source>
        <dbReference type="ARBA" id="ARBA00023242"/>
    </source>
</evidence>
<evidence type="ECO:0000256" key="1">
    <source>
        <dbReference type="ARBA" id="ARBA00004604"/>
    </source>
</evidence>
<reference evidence="7" key="1">
    <citation type="submission" date="2022-07" db="EMBL/GenBank/DDBJ databases">
        <title>Phylogenomic reconstructions and comparative analyses of Kickxellomycotina fungi.</title>
        <authorList>
            <person name="Reynolds N.K."/>
            <person name="Stajich J.E."/>
            <person name="Barry K."/>
            <person name="Grigoriev I.V."/>
            <person name="Crous P."/>
            <person name="Smith M.E."/>
        </authorList>
    </citation>
    <scope>NUCLEOTIDE SEQUENCE</scope>
    <source>
        <strain evidence="7">NRRL 3115</strain>
    </source>
</reference>
<evidence type="ECO:0000256" key="4">
    <source>
        <dbReference type="ARBA" id="ARBA00023054"/>
    </source>
</evidence>